<keyword evidence="1" id="KW-0732">Signal</keyword>
<feature type="chain" id="PRO_5042901381" description="Secreted protein" evidence="1">
    <location>
        <begin position="22"/>
        <end position="69"/>
    </location>
</feature>
<dbReference type="Proteomes" id="UP001321473">
    <property type="component" value="Unassembled WGS sequence"/>
</dbReference>
<evidence type="ECO:0000256" key="1">
    <source>
        <dbReference type="SAM" id="SignalP"/>
    </source>
</evidence>
<evidence type="ECO:0008006" key="4">
    <source>
        <dbReference type="Google" id="ProtNLM"/>
    </source>
</evidence>
<comment type="caution">
    <text evidence="2">The sequence shown here is derived from an EMBL/GenBank/DDBJ whole genome shotgun (WGS) entry which is preliminary data.</text>
</comment>
<accession>A0AAQ4EK96</accession>
<dbReference type="AlphaFoldDB" id="A0AAQ4EK96"/>
<feature type="signal peptide" evidence="1">
    <location>
        <begin position="1"/>
        <end position="21"/>
    </location>
</feature>
<gene>
    <name evidence="2" type="ORF">V5799_031499</name>
</gene>
<evidence type="ECO:0000313" key="3">
    <source>
        <dbReference type="Proteomes" id="UP001321473"/>
    </source>
</evidence>
<reference evidence="2 3" key="1">
    <citation type="journal article" date="2023" name="Arcadia Sci">
        <title>De novo assembly of a long-read Amblyomma americanum tick genome.</title>
        <authorList>
            <person name="Chou S."/>
            <person name="Poskanzer K.E."/>
            <person name="Rollins M."/>
            <person name="Thuy-Boun P.S."/>
        </authorList>
    </citation>
    <scope>NUCLEOTIDE SEQUENCE [LARGE SCALE GENOMIC DNA]</scope>
    <source>
        <strain evidence="2">F_SG_1</strain>
        <tissue evidence="2">Salivary glands</tissue>
    </source>
</reference>
<name>A0AAQ4EK96_AMBAM</name>
<evidence type="ECO:0000313" key="2">
    <source>
        <dbReference type="EMBL" id="KAK8775157.1"/>
    </source>
</evidence>
<organism evidence="2 3">
    <name type="scientific">Amblyomma americanum</name>
    <name type="common">Lone star tick</name>
    <dbReference type="NCBI Taxonomy" id="6943"/>
    <lineage>
        <taxon>Eukaryota</taxon>
        <taxon>Metazoa</taxon>
        <taxon>Ecdysozoa</taxon>
        <taxon>Arthropoda</taxon>
        <taxon>Chelicerata</taxon>
        <taxon>Arachnida</taxon>
        <taxon>Acari</taxon>
        <taxon>Parasitiformes</taxon>
        <taxon>Ixodida</taxon>
        <taxon>Ixodoidea</taxon>
        <taxon>Ixodidae</taxon>
        <taxon>Amblyomminae</taxon>
        <taxon>Amblyomma</taxon>
    </lineage>
</organism>
<keyword evidence="3" id="KW-1185">Reference proteome</keyword>
<sequence>MKTFAVLLAILLLLAVSPKLAQRYPGGGGVGRRGRGSFCGRQRCQFPRRCIETTVRCIRSLCLERFRCI</sequence>
<dbReference type="EMBL" id="JARKHS020014461">
    <property type="protein sequence ID" value="KAK8775157.1"/>
    <property type="molecule type" value="Genomic_DNA"/>
</dbReference>
<proteinExistence type="predicted"/>
<protein>
    <recommendedName>
        <fullName evidence="4">Secreted protein</fullName>
    </recommendedName>
</protein>